<evidence type="ECO:0000313" key="3">
    <source>
        <dbReference type="Proteomes" id="UP000199600"/>
    </source>
</evidence>
<dbReference type="Gene3D" id="3.40.720.10">
    <property type="entry name" value="Alkaline Phosphatase, subunit A"/>
    <property type="match status" value="2"/>
</dbReference>
<dbReference type="GO" id="GO:0034480">
    <property type="term" value="F:phosphatidylcholine phospholipase C activity"/>
    <property type="evidence" value="ECO:0007669"/>
    <property type="project" value="UniProtKB-EC"/>
</dbReference>
<name>A0A1A8XJ25_9RHOO</name>
<dbReference type="GO" id="GO:0009395">
    <property type="term" value="P:phospholipid catabolic process"/>
    <property type="evidence" value="ECO:0007669"/>
    <property type="project" value="TreeGrafter"/>
</dbReference>
<dbReference type="InterPro" id="IPR007312">
    <property type="entry name" value="Phosphoesterase"/>
</dbReference>
<dbReference type="PANTHER" id="PTHR31956">
    <property type="entry name" value="NON-SPECIFIC PHOSPHOLIPASE C4-RELATED"/>
    <property type="match status" value="1"/>
</dbReference>
<evidence type="ECO:0000313" key="2">
    <source>
        <dbReference type="EMBL" id="SBT05189.1"/>
    </source>
</evidence>
<dbReference type="PANTHER" id="PTHR31956:SF1">
    <property type="entry name" value="NON-SPECIFIC PHOSPHOLIPASE C1"/>
    <property type="match status" value="1"/>
</dbReference>
<keyword evidence="1 2" id="KW-0378">Hydrolase</keyword>
<dbReference type="RefSeq" id="WP_186410073.1">
    <property type="nucleotide sequence ID" value="NZ_FLQY01000052.1"/>
</dbReference>
<dbReference type="CDD" id="cd16013">
    <property type="entry name" value="AcpA"/>
    <property type="match status" value="1"/>
</dbReference>
<sequence>MPTIRYAGVFEIDYKVVSADKVQVAAYFVVPKPLPMAGRKRLGGGTLSPDNISRTFRVDAMTGSSRWSTGFAASMTLTLNPATTSVRCKANGSAKVIGKNLPGSPFRVDQSWPFDWPRAPLHPLGKAQIANVVVVMMENRSFDNLLGWLYADQDNRPPRNIPPQSPPTFDGLEANRYWNPVDAADIGKPDDQVPENRRAYVTKQARSPIVPDPDPHEQFRYMSTQLFGTQKPAAGTVANMKGFVTDFADAIKESKEPKADRRLIMDCFSTAQVPVLTALARNYAVCDRWFASLPCQTWPNRAFVHAGTSCGRVNNLDKDVDDWTPPNPLYYNTPTIFNVMQDLGVTWKVYADSIVTPTLTRSQFVTQLGNPNLSGHFKGFTDFCNDAALGTLPSYSFVEPSFLEKKNDQHPPHDVKAGDNFLYEVWKAVSTGPGWNNTLLVITYDEHGGCYDHVPTPWGAIKPDGSKPQKPFGFDRYGVRVPAVLVSPWIEPGTVFRAPKTSKEYDHTSILATLREWQNLSRRAGSRWLKSRRIAAAPTLAPVLSRGKPRTDKPDIPRPRALLRAAPAPSNAPLNSLQSSVLAAALMGDDVTQEKYDKAVRQIARIRKQDAALERLERIQKVGDPESRKKSRGSE</sequence>
<organism evidence="2 3">
    <name type="scientific">Candidatus Propionivibrio aalborgensis</name>
    <dbReference type="NCBI Taxonomy" id="1860101"/>
    <lineage>
        <taxon>Bacteria</taxon>
        <taxon>Pseudomonadati</taxon>
        <taxon>Pseudomonadota</taxon>
        <taxon>Betaproteobacteria</taxon>
        <taxon>Rhodocyclales</taxon>
        <taxon>Rhodocyclaceae</taxon>
        <taxon>Propionivibrio</taxon>
    </lineage>
</organism>
<dbReference type="AlphaFoldDB" id="A0A1A8XJ25"/>
<dbReference type="SUPFAM" id="SSF53649">
    <property type="entry name" value="Alkaline phosphatase-like"/>
    <property type="match status" value="1"/>
</dbReference>
<dbReference type="Proteomes" id="UP000199600">
    <property type="component" value="Unassembled WGS sequence"/>
</dbReference>
<evidence type="ECO:0000256" key="1">
    <source>
        <dbReference type="ARBA" id="ARBA00022801"/>
    </source>
</evidence>
<protein>
    <submittedName>
        <fullName evidence="2">Phosphoesterase family protein (Modular protein)</fullName>
        <ecNumber evidence="2">3.1.4.3</ecNumber>
    </submittedName>
</protein>
<dbReference type="EMBL" id="FLQY01000052">
    <property type="protein sequence ID" value="SBT05189.1"/>
    <property type="molecule type" value="Genomic_DNA"/>
</dbReference>
<accession>A0A1A8XJ25</accession>
<keyword evidence="3" id="KW-1185">Reference proteome</keyword>
<gene>
    <name evidence="2" type="ORF">PROAA_1450007</name>
</gene>
<dbReference type="EC" id="3.1.4.3" evidence="2"/>
<dbReference type="InterPro" id="IPR017850">
    <property type="entry name" value="Alkaline_phosphatase_core_sf"/>
</dbReference>
<dbReference type="Pfam" id="PF04185">
    <property type="entry name" value="Phosphoesterase"/>
    <property type="match status" value="1"/>
</dbReference>
<proteinExistence type="predicted"/>
<reference evidence="2 3" key="1">
    <citation type="submission" date="2016-06" db="EMBL/GenBank/DDBJ databases">
        <authorList>
            <person name="Kjaerup R.B."/>
            <person name="Dalgaard T.S."/>
            <person name="Juul-Madsen H.R."/>
        </authorList>
    </citation>
    <scope>NUCLEOTIDE SEQUENCE [LARGE SCALE GENOMIC DNA]</scope>
    <source>
        <strain evidence="2">2</strain>
    </source>
</reference>